<dbReference type="Proteomes" id="UP000265354">
    <property type="component" value="Unassembled WGS sequence"/>
</dbReference>
<dbReference type="InterPro" id="IPR013785">
    <property type="entry name" value="Aldolase_TIM"/>
</dbReference>
<dbReference type="EMBL" id="CP029254">
    <property type="protein sequence ID" value="AWK07923.1"/>
    <property type="molecule type" value="Genomic_DNA"/>
</dbReference>
<reference evidence="3 5" key="2">
    <citation type="submission" date="2018-07" db="EMBL/GenBank/DDBJ databases">
        <title>Whole Genome Shotgun Sequence of Streptomyces spongiicola strain 531S.</title>
        <authorList>
            <person name="Dohra H."/>
            <person name="Kodani S."/>
        </authorList>
    </citation>
    <scope>NUCLEOTIDE SEQUENCE [LARGE SCALE GENOMIC DNA]</scope>
    <source>
        <strain evidence="3 5">531S</strain>
    </source>
</reference>
<accession>A0A2S1YV95</accession>
<dbReference type="Gene3D" id="3.20.20.70">
    <property type="entry name" value="Aldolase class I"/>
    <property type="match status" value="1"/>
</dbReference>
<keyword evidence="4" id="KW-1185">Reference proteome</keyword>
<feature type="region of interest" description="Disordered" evidence="1">
    <location>
        <begin position="1"/>
        <end position="126"/>
    </location>
</feature>
<evidence type="ECO:0000313" key="4">
    <source>
        <dbReference type="Proteomes" id="UP000245051"/>
    </source>
</evidence>
<dbReference type="KEGG" id="sspo:DDQ41_02145"/>
<gene>
    <name evidence="2" type="ORF">DDQ41_02145</name>
    <name evidence="3" type="ORF">SSP531S_27580</name>
</gene>
<dbReference type="OrthoDB" id="3169239at2"/>
<evidence type="ECO:0000313" key="2">
    <source>
        <dbReference type="EMBL" id="AWK07923.1"/>
    </source>
</evidence>
<dbReference type="Proteomes" id="UP000245051">
    <property type="component" value="Chromosome"/>
</dbReference>
<dbReference type="EMBL" id="BGZL01000006">
    <property type="protein sequence ID" value="GBQ01325.1"/>
    <property type="molecule type" value="Genomic_DNA"/>
</dbReference>
<dbReference type="AlphaFoldDB" id="A0A2S1YV95"/>
<sequence>MTTAFDPFDLRGTPLASRIATAPMTRSRAFGPGLIRPAPPSTTTRSGASAGLVITEGIRPSAGGEGCPVRAEGLPAPVRARGRGRPHERPAPCPHLTAAPPRWDHRAPTPCPGASPGTGPEFTSPA</sequence>
<name>A0A2S1YV95_9ACTN</name>
<proteinExistence type="predicted"/>
<organism evidence="3 5">
    <name type="scientific">Streptomyces spongiicola</name>
    <dbReference type="NCBI Taxonomy" id="1690221"/>
    <lineage>
        <taxon>Bacteria</taxon>
        <taxon>Bacillati</taxon>
        <taxon>Actinomycetota</taxon>
        <taxon>Actinomycetes</taxon>
        <taxon>Kitasatosporales</taxon>
        <taxon>Streptomycetaceae</taxon>
        <taxon>Streptomyces</taxon>
    </lineage>
</organism>
<evidence type="ECO:0000256" key="1">
    <source>
        <dbReference type="SAM" id="MobiDB-lite"/>
    </source>
</evidence>
<protein>
    <submittedName>
        <fullName evidence="3">Uncharacterized protein</fullName>
    </submittedName>
</protein>
<reference evidence="2 4" key="1">
    <citation type="submission" date="2018-05" db="EMBL/GenBank/DDBJ databases">
        <title>Complete genome sequence of the Type Strain of Streptomyces spongiicola HNM0071, the producer of staurosporine.</title>
        <authorList>
            <person name="Zhou S."/>
            <person name="Huang X."/>
        </authorList>
    </citation>
    <scope>NUCLEOTIDE SEQUENCE [LARGE SCALE GENOMIC DNA]</scope>
    <source>
        <strain evidence="2 4">HNM0071</strain>
    </source>
</reference>
<evidence type="ECO:0000313" key="5">
    <source>
        <dbReference type="Proteomes" id="UP000265354"/>
    </source>
</evidence>
<evidence type="ECO:0000313" key="3">
    <source>
        <dbReference type="EMBL" id="GBQ01325.1"/>
    </source>
</evidence>
<dbReference type="SUPFAM" id="SSF51395">
    <property type="entry name" value="FMN-linked oxidoreductases"/>
    <property type="match status" value="1"/>
</dbReference>